<gene>
    <name evidence="1" type="primary">Acey_s0026.g1383</name>
    <name evidence="1" type="ORF">Y032_0026g1383</name>
</gene>
<accession>A0A016UVJ3</accession>
<reference evidence="2" key="1">
    <citation type="journal article" date="2015" name="Nat. Genet.">
        <title>The genome and transcriptome of the zoonotic hookworm Ancylostoma ceylanicum identify infection-specific gene families.</title>
        <authorList>
            <person name="Schwarz E.M."/>
            <person name="Hu Y."/>
            <person name="Antoshechkin I."/>
            <person name="Miller M.M."/>
            <person name="Sternberg P.W."/>
            <person name="Aroian R.V."/>
        </authorList>
    </citation>
    <scope>NUCLEOTIDE SEQUENCE</scope>
    <source>
        <strain evidence="2">HY135</strain>
    </source>
</reference>
<organism evidence="1 2">
    <name type="scientific">Ancylostoma ceylanicum</name>
    <dbReference type="NCBI Taxonomy" id="53326"/>
    <lineage>
        <taxon>Eukaryota</taxon>
        <taxon>Metazoa</taxon>
        <taxon>Ecdysozoa</taxon>
        <taxon>Nematoda</taxon>
        <taxon>Chromadorea</taxon>
        <taxon>Rhabditida</taxon>
        <taxon>Rhabditina</taxon>
        <taxon>Rhabditomorpha</taxon>
        <taxon>Strongyloidea</taxon>
        <taxon>Ancylostomatidae</taxon>
        <taxon>Ancylostomatinae</taxon>
        <taxon>Ancylostoma</taxon>
    </lineage>
</organism>
<keyword evidence="2" id="KW-1185">Reference proteome</keyword>
<protein>
    <submittedName>
        <fullName evidence="1">Uncharacterized protein</fullName>
    </submittedName>
</protein>
<dbReference type="Proteomes" id="UP000024635">
    <property type="component" value="Unassembled WGS sequence"/>
</dbReference>
<dbReference type="AlphaFoldDB" id="A0A016UVJ3"/>
<dbReference type="EMBL" id="JARK01001362">
    <property type="protein sequence ID" value="EYC18817.1"/>
    <property type="molecule type" value="Genomic_DNA"/>
</dbReference>
<sequence length="91" mass="10035">MQCRVCIIVREKGCNQETLISAFGPPVTTTCLNSYGAKHKKTMCYGNDAVQVGAGGRDGRAECSNQIRLVTHLFPHDDTHPALHFYGRNDL</sequence>
<evidence type="ECO:0000313" key="1">
    <source>
        <dbReference type="EMBL" id="EYC18817.1"/>
    </source>
</evidence>
<comment type="caution">
    <text evidence="1">The sequence shown here is derived from an EMBL/GenBank/DDBJ whole genome shotgun (WGS) entry which is preliminary data.</text>
</comment>
<name>A0A016UVJ3_9BILA</name>
<proteinExistence type="predicted"/>
<evidence type="ECO:0000313" key="2">
    <source>
        <dbReference type="Proteomes" id="UP000024635"/>
    </source>
</evidence>